<evidence type="ECO:0000256" key="1">
    <source>
        <dbReference type="SAM" id="MobiDB-lite"/>
    </source>
</evidence>
<keyword evidence="2" id="KW-0472">Membrane</keyword>
<feature type="region of interest" description="Disordered" evidence="1">
    <location>
        <begin position="70"/>
        <end position="91"/>
    </location>
</feature>
<keyword evidence="2" id="KW-1133">Transmembrane helix</keyword>
<feature type="transmembrane region" description="Helical" evidence="2">
    <location>
        <begin position="43"/>
        <end position="65"/>
    </location>
</feature>
<reference evidence="3 4" key="1">
    <citation type="submission" date="2012-10" db="EMBL/GenBank/DDBJ databases">
        <title>Towards defining the chloroviruses: a genomic journey through a genus of large DNA viruses.</title>
        <authorList>
            <person name="Jeanniard A."/>
            <person name="Dunigan D.D."/>
            <person name="Gurnon J.R."/>
            <person name="Agarkova I."/>
            <person name="Kang M."/>
            <person name="Vitek J."/>
            <person name="Duncan G."/>
            <person name="McClung O.W."/>
            <person name="Larsen M."/>
            <person name="Claverie J.-M."/>
            <person name="Van Etten J.L."/>
            <person name="Blanc G."/>
        </authorList>
    </citation>
    <scope>NUCLEOTIDE SEQUENCE [LARGE SCALE GENOMIC DNA]</scope>
</reference>
<keyword evidence="2" id="KW-0812">Transmembrane</keyword>
<name>M1HPG1_PBCVI</name>
<sequence length="91" mass="10168">MKSVVIQSKVFTGIHRPIVRPTRVSTVRRVSPMSVDIMETFRYQGIVTTGFMFVTIISMGIINLAEKSVTPGRDFDADSSGYDADDDTYDE</sequence>
<evidence type="ECO:0000313" key="4">
    <source>
        <dbReference type="Proteomes" id="UP000247091"/>
    </source>
</evidence>
<dbReference type="EMBL" id="JX997169">
    <property type="protein sequence ID" value="AGE53757.1"/>
    <property type="molecule type" value="Genomic_DNA"/>
</dbReference>
<protein>
    <submittedName>
        <fullName evidence="3">Uncharacterized protein</fullName>
    </submittedName>
</protein>
<dbReference type="Proteomes" id="UP000247091">
    <property type="component" value="Segment"/>
</dbReference>
<gene>
    <name evidence="3" type="primary">IL-3A_077L</name>
    <name evidence="3" type="ORF">PBCVIL3A_077L</name>
</gene>
<evidence type="ECO:0000313" key="3">
    <source>
        <dbReference type="EMBL" id="AGE53757.1"/>
    </source>
</evidence>
<organismHost>
    <name type="scientific">Chlorella</name>
    <dbReference type="NCBI Taxonomy" id="3071"/>
</organismHost>
<organism evidence="3 4">
    <name type="scientific">Paramecium bursaria Chlorella virus IL3A</name>
    <name type="common">PBCV-IL3A</name>
    <dbReference type="NCBI Taxonomy" id="46019"/>
    <lineage>
        <taxon>Viruses</taxon>
        <taxon>Varidnaviria</taxon>
        <taxon>Bamfordvirae</taxon>
        <taxon>Nucleocytoviricota</taxon>
        <taxon>Megaviricetes</taxon>
        <taxon>Algavirales</taxon>
        <taxon>Phycodnaviridae</taxon>
        <taxon>Chlorovirus</taxon>
        <taxon>Chlorovirus illinoense</taxon>
    </lineage>
</organism>
<evidence type="ECO:0000256" key="2">
    <source>
        <dbReference type="SAM" id="Phobius"/>
    </source>
</evidence>
<proteinExistence type="predicted"/>
<accession>M1HPG1</accession>